<protein>
    <recommendedName>
        <fullName evidence="2">DUF7769 domain-containing protein</fullName>
    </recommendedName>
</protein>
<reference evidence="3" key="1">
    <citation type="submission" date="2014-09" db="EMBL/GenBank/DDBJ databases">
        <authorList>
            <person name="Magalhaes I.L.F."/>
            <person name="Oliveira U."/>
            <person name="Santos F.R."/>
            <person name="Vidigal T.H.D.A."/>
            <person name="Brescovit A.D."/>
            <person name="Santos A.J."/>
        </authorList>
    </citation>
    <scope>NUCLEOTIDE SEQUENCE</scope>
    <source>
        <tissue evidence="3">Shoot tissue taken approximately 20 cm above the soil surface</tissue>
    </source>
</reference>
<dbReference type="PANTHER" id="PTHR33889">
    <property type="entry name" value="OS04G0681850 PROTEIN"/>
    <property type="match status" value="1"/>
</dbReference>
<organism evidence="3">
    <name type="scientific">Arundo donax</name>
    <name type="common">Giant reed</name>
    <name type="synonym">Donax arundinaceus</name>
    <dbReference type="NCBI Taxonomy" id="35708"/>
    <lineage>
        <taxon>Eukaryota</taxon>
        <taxon>Viridiplantae</taxon>
        <taxon>Streptophyta</taxon>
        <taxon>Embryophyta</taxon>
        <taxon>Tracheophyta</taxon>
        <taxon>Spermatophyta</taxon>
        <taxon>Magnoliopsida</taxon>
        <taxon>Liliopsida</taxon>
        <taxon>Poales</taxon>
        <taxon>Poaceae</taxon>
        <taxon>PACMAD clade</taxon>
        <taxon>Arundinoideae</taxon>
        <taxon>Arundineae</taxon>
        <taxon>Arundo</taxon>
    </lineage>
</organism>
<name>A0A0A9GMZ7_ARUDO</name>
<accession>A0A0A9GMZ7</accession>
<proteinExistence type="predicted"/>
<evidence type="ECO:0000313" key="3">
    <source>
        <dbReference type="EMBL" id="JAE22028.1"/>
    </source>
</evidence>
<dbReference type="Pfam" id="PF24964">
    <property type="entry name" value="DUF7769"/>
    <property type="match status" value="1"/>
</dbReference>
<feature type="region of interest" description="Disordered" evidence="1">
    <location>
        <begin position="26"/>
        <end position="59"/>
    </location>
</feature>
<evidence type="ECO:0000259" key="2">
    <source>
        <dbReference type="Pfam" id="PF24964"/>
    </source>
</evidence>
<reference evidence="3" key="2">
    <citation type="journal article" date="2015" name="Data Brief">
        <title>Shoot transcriptome of the giant reed, Arundo donax.</title>
        <authorList>
            <person name="Barrero R.A."/>
            <person name="Guerrero F.D."/>
            <person name="Moolhuijzen P."/>
            <person name="Goolsby J.A."/>
            <person name="Tidwell J."/>
            <person name="Bellgard S.E."/>
            <person name="Bellgard M.I."/>
        </authorList>
    </citation>
    <scope>NUCLEOTIDE SEQUENCE</scope>
    <source>
        <tissue evidence="3">Shoot tissue taken approximately 20 cm above the soil surface</tissue>
    </source>
</reference>
<evidence type="ECO:0000256" key="1">
    <source>
        <dbReference type="SAM" id="MobiDB-lite"/>
    </source>
</evidence>
<dbReference type="PANTHER" id="PTHR33889:SF1">
    <property type="entry name" value="OS03G0834800 PROTEIN"/>
    <property type="match status" value="1"/>
</dbReference>
<dbReference type="InterPro" id="IPR056671">
    <property type="entry name" value="DUF7769"/>
</dbReference>
<dbReference type="AlphaFoldDB" id="A0A0A9GMZ7"/>
<feature type="domain" description="DUF7769" evidence="2">
    <location>
        <begin position="59"/>
        <end position="113"/>
    </location>
</feature>
<sequence length="189" mass="21781">MDEYLEVLQDYGVYSEDVDIVFDEEELPDSDDDVDDHENEEDNVDDHENEEASHSCKNLTNTQRQEIYEALLATSNRGILNKDCTTILAEQYNVSIRTVQRVWNRSKECRSNGVPVEVSSRKASNYGRKKIQVDLSQVASIPLNNRSTLKRLAKELGVSKSSLHRWFKQGLLRRHSNSFKPCLKEENSM</sequence>
<dbReference type="EMBL" id="GBRH01175868">
    <property type="protein sequence ID" value="JAE22028.1"/>
    <property type="molecule type" value="Transcribed_RNA"/>
</dbReference>
<feature type="compositionally biased region" description="Acidic residues" evidence="1">
    <location>
        <begin position="26"/>
        <end position="49"/>
    </location>
</feature>